<dbReference type="Gene3D" id="1.10.10.1320">
    <property type="entry name" value="Anti-sigma factor, zinc-finger domain"/>
    <property type="match status" value="1"/>
</dbReference>
<evidence type="ECO:0000313" key="4">
    <source>
        <dbReference type="EMBL" id="RYP80790.1"/>
    </source>
</evidence>
<evidence type="ECO:0000313" key="5">
    <source>
        <dbReference type="Proteomes" id="UP000295198"/>
    </source>
</evidence>
<keyword evidence="1" id="KW-0805">Transcription regulation</keyword>
<name>A0A4Q4YZV3_9ACTN</name>
<evidence type="ECO:0000256" key="3">
    <source>
        <dbReference type="SAM" id="Phobius"/>
    </source>
</evidence>
<accession>A0A4Q4YZV3</accession>
<dbReference type="InterPro" id="IPR041916">
    <property type="entry name" value="Anti_sigma_zinc_sf"/>
</dbReference>
<dbReference type="Proteomes" id="UP000295198">
    <property type="component" value="Unassembled WGS sequence"/>
</dbReference>
<dbReference type="AlphaFoldDB" id="A0A4Q4YZV3"/>
<feature type="transmembrane region" description="Helical" evidence="3">
    <location>
        <begin position="84"/>
        <end position="106"/>
    </location>
</feature>
<comment type="caution">
    <text evidence="4">The sequence shown here is derived from an EMBL/GenBank/DDBJ whole genome shotgun (WGS) entry which is preliminary data.</text>
</comment>
<feature type="transmembrane region" description="Helical" evidence="3">
    <location>
        <begin position="245"/>
        <end position="261"/>
    </location>
</feature>
<keyword evidence="3" id="KW-0812">Transmembrane</keyword>
<sequence>MNTWHASPADLAAYAAGSDDAVVAASVETHLLRCADCRAALARAAARGHEVSPDTDRRWEALSAVVDRPASTPLARLGLSTRPLAVAWGLALLFVLMVPVLPAAFVGVGVPTALLAMAPLVPTLGVALSYREASDPAGELALAAPLAGLRLVTRRAVAVAVAAVPVGVGLALLVGLPVSLAVAWLLPGLALSAVVLLAGTTRLDPVVVAAVLGGLWAVAVAMPAASRRIGQDVVVAAVTSPQTQLLALVVAAAAVALTVSRREHLAYRRTS</sequence>
<keyword evidence="3" id="KW-0472">Membrane</keyword>
<dbReference type="OrthoDB" id="3822520at2"/>
<feature type="transmembrane region" description="Helical" evidence="3">
    <location>
        <begin position="156"/>
        <end position="175"/>
    </location>
</feature>
<reference evidence="4 5" key="1">
    <citation type="submission" date="2019-01" db="EMBL/GenBank/DDBJ databases">
        <title>Nocardioides guangzhouensis sp. nov., an actinobacterium isolated from soil.</title>
        <authorList>
            <person name="Fu Y."/>
            <person name="Cai Y."/>
            <person name="Lin Z."/>
            <person name="Chen P."/>
        </authorList>
    </citation>
    <scope>NUCLEOTIDE SEQUENCE [LARGE SCALE GENOMIC DNA]</scope>
    <source>
        <strain evidence="4 5">130</strain>
    </source>
</reference>
<keyword evidence="5" id="KW-1185">Reference proteome</keyword>
<gene>
    <name evidence="4" type="ORF">EKO23_24385</name>
</gene>
<evidence type="ECO:0000256" key="1">
    <source>
        <dbReference type="ARBA" id="ARBA00023015"/>
    </source>
</evidence>
<proteinExistence type="predicted"/>
<evidence type="ECO:0000256" key="2">
    <source>
        <dbReference type="ARBA" id="ARBA00023163"/>
    </source>
</evidence>
<feature type="transmembrane region" description="Helical" evidence="3">
    <location>
        <begin position="206"/>
        <end position="225"/>
    </location>
</feature>
<organism evidence="4 5">
    <name type="scientific">Nocardioides guangzhouensis</name>
    <dbReference type="NCBI Taxonomy" id="2497878"/>
    <lineage>
        <taxon>Bacteria</taxon>
        <taxon>Bacillati</taxon>
        <taxon>Actinomycetota</taxon>
        <taxon>Actinomycetes</taxon>
        <taxon>Propionibacteriales</taxon>
        <taxon>Nocardioidaceae</taxon>
        <taxon>Nocardioides</taxon>
    </lineage>
</organism>
<feature type="transmembrane region" description="Helical" evidence="3">
    <location>
        <begin position="181"/>
        <end position="199"/>
    </location>
</feature>
<dbReference type="EMBL" id="SDKM01000089">
    <property type="protein sequence ID" value="RYP80790.1"/>
    <property type="molecule type" value="Genomic_DNA"/>
</dbReference>
<keyword evidence="2" id="KW-0804">Transcription</keyword>
<keyword evidence="3" id="KW-1133">Transmembrane helix</keyword>
<protein>
    <submittedName>
        <fullName evidence="4">Zf-HC2 domain-containing protein</fullName>
    </submittedName>
</protein>
<dbReference type="RefSeq" id="WP_134721129.1">
    <property type="nucleotide sequence ID" value="NZ_SDKM01000089.1"/>
</dbReference>